<evidence type="ECO:0000313" key="2">
    <source>
        <dbReference type="EMBL" id="KAK9802998.1"/>
    </source>
</evidence>
<keyword evidence="1" id="KW-0862">Zinc</keyword>
<name>A0AAW1NYX0_9CHLO</name>
<dbReference type="EMBL" id="JALJOQ010000064">
    <property type="protein sequence ID" value="KAK9802998.1"/>
    <property type="molecule type" value="Genomic_DNA"/>
</dbReference>
<feature type="binding site" evidence="1">
    <location>
        <position position="256"/>
    </location>
    <ligand>
        <name>Zn(2+)</name>
        <dbReference type="ChEBI" id="CHEBI:29105"/>
    </ligand>
</feature>
<dbReference type="InterPro" id="IPR007822">
    <property type="entry name" value="LANC-like"/>
</dbReference>
<feature type="binding site" evidence="1">
    <location>
        <position position="257"/>
    </location>
    <ligand>
        <name>Zn(2+)</name>
        <dbReference type="ChEBI" id="CHEBI:29105"/>
    </ligand>
</feature>
<dbReference type="Pfam" id="PF05147">
    <property type="entry name" value="LANC_like"/>
    <property type="match status" value="1"/>
</dbReference>
<protein>
    <recommendedName>
        <fullName evidence="4">LanC-like protein 2</fullName>
    </recommendedName>
</protein>
<dbReference type="AlphaFoldDB" id="A0AAW1NYX0"/>
<keyword evidence="1" id="KW-0479">Metal-binding</keyword>
<dbReference type="Gene3D" id="1.50.10.10">
    <property type="match status" value="1"/>
</dbReference>
<dbReference type="GO" id="GO:0046872">
    <property type="term" value="F:metal ion binding"/>
    <property type="evidence" value="ECO:0007669"/>
    <property type="project" value="UniProtKB-KW"/>
</dbReference>
<dbReference type="SMART" id="SM01260">
    <property type="entry name" value="LANC_like"/>
    <property type="match status" value="1"/>
</dbReference>
<dbReference type="PRINTS" id="PR01950">
    <property type="entry name" value="LANCSUPER"/>
</dbReference>
<dbReference type="GO" id="GO:0005975">
    <property type="term" value="P:carbohydrate metabolic process"/>
    <property type="evidence" value="ECO:0007669"/>
    <property type="project" value="InterPro"/>
</dbReference>
<reference evidence="2 3" key="1">
    <citation type="journal article" date="2024" name="Nat. Commun.">
        <title>Phylogenomics reveals the evolutionary origins of lichenization in chlorophyte algae.</title>
        <authorList>
            <person name="Puginier C."/>
            <person name="Libourel C."/>
            <person name="Otte J."/>
            <person name="Skaloud P."/>
            <person name="Haon M."/>
            <person name="Grisel S."/>
            <person name="Petersen M."/>
            <person name="Berrin J.G."/>
            <person name="Delaux P.M."/>
            <person name="Dal Grande F."/>
            <person name="Keller J."/>
        </authorList>
    </citation>
    <scope>NUCLEOTIDE SEQUENCE [LARGE SCALE GENOMIC DNA]</scope>
    <source>
        <strain evidence="2 3">SAG 2036</strain>
    </source>
</reference>
<gene>
    <name evidence="2" type="ORF">WJX73_007697</name>
</gene>
<dbReference type="SUPFAM" id="SSF158745">
    <property type="entry name" value="LanC-like"/>
    <property type="match status" value="1"/>
</dbReference>
<feature type="binding site" evidence="1">
    <location>
        <position position="201"/>
    </location>
    <ligand>
        <name>Zn(2+)</name>
        <dbReference type="ChEBI" id="CHEBI:29105"/>
    </ligand>
</feature>
<accession>A0AAW1NYX0</accession>
<dbReference type="PANTHER" id="PTHR12736">
    <property type="entry name" value="LANC-LIKE PROTEIN"/>
    <property type="match status" value="1"/>
</dbReference>
<dbReference type="Proteomes" id="UP001465755">
    <property type="component" value="Unassembled WGS sequence"/>
</dbReference>
<dbReference type="GO" id="GO:0031179">
    <property type="term" value="P:peptide modification"/>
    <property type="evidence" value="ECO:0007669"/>
    <property type="project" value="InterPro"/>
</dbReference>
<evidence type="ECO:0008006" key="4">
    <source>
        <dbReference type="Google" id="ProtNLM"/>
    </source>
</evidence>
<sequence>MAFPLDVLNGDARCFLNNTETYGTLNSQSLRPVLLKAVHQAVQAVQHGVQQGYCRSASIYTGRAGVALSLCKAAQVLSRSQSLRQEAKDLQLPLLEVPALLQLAGSHEQDAYGLHSPRNPDTFLLGKAGLLGVMAAIEAEVNGPESQPAQAPAKKLEEAAVTSKFETGDGTASTTWEARTDWQAYASGKLTVGTDRLVHWCHGAPGFIPMLCSYANPTNPVTKDDEQLRHTCMQAALKAGDLVWERGLLKKGVGLCHGISGNAYSFLSLHRLTKDDMWLDRAYRFALFMVTHIGQLKDVPSEPVSLFEGLSGAICLWMDCLDPLNSSIPGYEL</sequence>
<dbReference type="InterPro" id="IPR012341">
    <property type="entry name" value="6hp_glycosidase-like_sf"/>
</dbReference>
<dbReference type="CDD" id="cd04794">
    <property type="entry name" value="euk_LANCL"/>
    <property type="match status" value="1"/>
</dbReference>
<organism evidence="2 3">
    <name type="scientific">Symbiochloris irregularis</name>
    <dbReference type="NCBI Taxonomy" id="706552"/>
    <lineage>
        <taxon>Eukaryota</taxon>
        <taxon>Viridiplantae</taxon>
        <taxon>Chlorophyta</taxon>
        <taxon>core chlorophytes</taxon>
        <taxon>Trebouxiophyceae</taxon>
        <taxon>Trebouxiales</taxon>
        <taxon>Trebouxiaceae</taxon>
        <taxon>Symbiochloris</taxon>
    </lineage>
</organism>
<proteinExistence type="predicted"/>
<dbReference type="PANTHER" id="PTHR12736:SF7">
    <property type="entry name" value="LANC-LIKE PROTEIN 3"/>
    <property type="match status" value="1"/>
</dbReference>
<evidence type="ECO:0000313" key="3">
    <source>
        <dbReference type="Proteomes" id="UP001465755"/>
    </source>
</evidence>
<evidence type="ECO:0000256" key="1">
    <source>
        <dbReference type="PIRSR" id="PIRSR607822-1"/>
    </source>
</evidence>
<dbReference type="GO" id="GO:0005886">
    <property type="term" value="C:plasma membrane"/>
    <property type="evidence" value="ECO:0007669"/>
    <property type="project" value="TreeGrafter"/>
</dbReference>
<comment type="caution">
    <text evidence="2">The sequence shown here is derived from an EMBL/GenBank/DDBJ whole genome shotgun (WGS) entry which is preliminary data.</text>
</comment>
<keyword evidence="3" id="KW-1185">Reference proteome</keyword>